<feature type="region of interest" description="Disordered" evidence="1">
    <location>
        <begin position="24"/>
        <end position="48"/>
    </location>
</feature>
<gene>
    <name evidence="2" type="ORF">GUJ93_ZPchr0013g34289</name>
</gene>
<feature type="compositionally biased region" description="Basic and acidic residues" evidence="1">
    <location>
        <begin position="26"/>
        <end position="36"/>
    </location>
</feature>
<protein>
    <submittedName>
        <fullName evidence="2">Uncharacterized protein</fullName>
    </submittedName>
</protein>
<dbReference type="EMBL" id="JAAALK010000079">
    <property type="protein sequence ID" value="KAG8096789.1"/>
    <property type="molecule type" value="Genomic_DNA"/>
</dbReference>
<accession>A0A8J5WWN6</accession>
<proteinExistence type="predicted"/>
<sequence>MRWTHGKTIAKDTDEEAIRGFGLVEGQREHEGEPKVTGESSNSSLVKKTGGSQARYFKPVGEADWKGKGQQLDNCLIITEADPISCCLNTALTSTDLSSGLTLTARKEMDSVAKSDWPLGVLGDASEPGHLLQDQVLDPWESVGDGGLAIEQEVVGPGDLLKNSEHDVTNQDVVGLAGDDQLPKVKGKKKSAPNIRVCEANPANLEVHFRRSLSLEELCLLEDLKNLCSGLWLSLSCGFCCSIVA</sequence>
<reference evidence="2" key="1">
    <citation type="journal article" date="2021" name="bioRxiv">
        <title>Whole Genome Assembly and Annotation of Northern Wild Rice, Zizania palustris L., Supports a Whole Genome Duplication in the Zizania Genus.</title>
        <authorList>
            <person name="Haas M."/>
            <person name="Kono T."/>
            <person name="Macchietto M."/>
            <person name="Millas R."/>
            <person name="McGilp L."/>
            <person name="Shao M."/>
            <person name="Duquette J."/>
            <person name="Hirsch C.N."/>
            <person name="Kimball J."/>
        </authorList>
    </citation>
    <scope>NUCLEOTIDE SEQUENCE</scope>
    <source>
        <tissue evidence="2">Fresh leaf tissue</tissue>
    </source>
</reference>
<name>A0A8J5WWN6_ZIZPA</name>
<keyword evidence="3" id="KW-1185">Reference proteome</keyword>
<organism evidence="2 3">
    <name type="scientific">Zizania palustris</name>
    <name type="common">Northern wild rice</name>
    <dbReference type="NCBI Taxonomy" id="103762"/>
    <lineage>
        <taxon>Eukaryota</taxon>
        <taxon>Viridiplantae</taxon>
        <taxon>Streptophyta</taxon>
        <taxon>Embryophyta</taxon>
        <taxon>Tracheophyta</taxon>
        <taxon>Spermatophyta</taxon>
        <taxon>Magnoliopsida</taxon>
        <taxon>Liliopsida</taxon>
        <taxon>Poales</taxon>
        <taxon>Poaceae</taxon>
        <taxon>BOP clade</taxon>
        <taxon>Oryzoideae</taxon>
        <taxon>Oryzeae</taxon>
        <taxon>Zizaniinae</taxon>
        <taxon>Zizania</taxon>
    </lineage>
</organism>
<dbReference type="AlphaFoldDB" id="A0A8J5WWN6"/>
<dbReference type="Proteomes" id="UP000729402">
    <property type="component" value="Unassembled WGS sequence"/>
</dbReference>
<evidence type="ECO:0000256" key="1">
    <source>
        <dbReference type="SAM" id="MobiDB-lite"/>
    </source>
</evidence>
<reference evidence="2" key="2">
    <citation type="submission" date="2021-02" db="EMBL/GenBank/DDBJ databases">
        <authorList>
            <person name="Kimball J.A."/>
            <person name="Haas M.W."/>
            <person name="Macchietto M."/>
            <person name="Kono T."/>
            <person name="Duquette J."/>
            <person name="Shao M."/>
        </authorList>
    </citation>
    <scope>NUCLEOTIDE SEQUENCE</scope>
    <source>
        <tissue evidence="2">Fresh leaf tissue</tissue>
    </source>
</reference>
<feature type="compositionally biased region" description="Polar residues" evidence="1">
    <location>
        <begin position="38"/>
        <end position="48"/>
    </location>
</feature>
<evidence type="ECO:0000313" key="3">
    <source>
        <dbReference type="Proteomes" id="UP000729402"/>
    </source>
</evidence>
<comment type="caution">
    <text evidence="2">The sequence shown here is derived from an EMBL/GenBank/DDBJ whole genome shotgun (WGS) entry which is preliminary data.</text>
</comment>
<evidence type="ECO:0000313" key="2">
    <source>
        <dbReference type="EMBL" id="KAG8096789.1"/>
    </source>
</evidence>